<feature type="region of interest" description="Disordered" evidence="1">
    <location>
        <begin position="548"/>
        <end position="574"/>
    </location>
</feature>
<dbReference type="NCBIfam" id="TIGR00229">
    <property type="entry name" value="sensory_box"/>
    <property type="match status" value="2"/>
</dbReference>
<dbReference type="PANTHER" id="PTHR44757:SF2">
    <property type="entry name" value="BIOFILM ARCHITECTURE MAINTENANCE PROTEIN MBAA"/>
    <property type="match status" value="1"/>
</dbReference>
<dbReference type="CDD" id="cd00130">
    <property type="entry name" value="PAS"/>
    <property type="match status" value="2"/>
</dbReference>
<dbReference type="Gene3D" id="3.30.70.270">
    <property type="match status" value="1"/>
</dbReference>
<reference evidence="5" key="1">
    <citation type="submission" date="2006-08" db="EMBL/GenBank/DDBJ databases">
        <title>Complete sequence of Alkalilimnicola ehrilichei MLHE-1.</title>
        <authorList>
            <person name="Copeland A."/>
            <person name="Lucas S."/>
            <person name="Lapidus A."/>
            <person name="Barry K."/>
            <person name="Detter J.C."/>
            <person name="Glavina del Rio T."/>
            <person name="Hammon N."/>
            <person name="Israni S."/>
            <person name="Dalin E."/>
            <person name="Tice H."/>
            <person name="Pitluck S."/>
            <person name="Sims D."/>
            <person name="Brettin T."/>
            <person name="Bruce D."/>
            <person name="Han C."/>
            <person name="Tapia R."/>
            <person name="Gilna P."/>
            <person name="Schmutz J."/>
            <person name="Larimer F."/>
            <person name="Land M."/>
            <person name="Hauser L."/>
            <person name="Kyrpides N."/>
            <person name="Mikhailova N."/>
            <person name="Oremland R.S."/>
            <person name="Hoeft S.E."/>
            <person name="Switzer-Blum J."/>
            <person name="Kulp T."/>
            <person name="King G."/>
            <person name="Tabita R."/>
            <person name="Witte B."/>
            <person name="Santini J.M."/>
            <person name="Basu P."/>
            <person name="Hollibaugh J.T."/>
            <person name="Xie G."/>
            <person name="Stolz J.F."/>
            <person name="Richardson P."/>
        </authorList>
    </citation>
    <scope>NUCLEOTIDE SEQUENCE [LARGE SCALE GENOMIC DNA]</scope>
    <source>
        <strain evidence="5">ATCC BAA-1101 / DSM 17681 / MLHE-1</strain>
    </source>
</reference>
<dbReference type="eggNOG" id="COG2202">
    <property type="taxonomic scope" value="Bacteria"/>
</dbReference>
<dbReference type="SUPFAM" id="SSF55785">
    <property type="entry name" value="PYP-like sensor domain (PAS domain)"/>
    <property type="match status" value="3"/>
</dbReference>
<dbReference type="Gene3D" id="3.30.450.20">
    <property type="entry name" value="PAS domain"/>
    <property type="match status" value="3"/>
</dbReference>
<dbReference type="Pfam" id="PF08447">
    <property type="entry name" value="PAS_3"/>
    <property type="match status" value="1"/>
</dbReference>
<dbReference type="InterPro" id="IPR013656">
    <property type="entry name" value="PAS_4"/>
</dbReference>
<dbReference type="HOGENOM" id="CLU_474618_0_0_6"/>
<feature type="domain" description="PAC" evidence="3">
    <location>
        <begin position="346"/>
        <end position="399"/>
    </location>
</feature>
<dbReference type="SMART" id="SM00091">
    <property type="entry name" value="PAS"/>
    <property type="match status" value="2"/>
</dbReference>
<dbReference type="eggNOG" id="COG2199">
    <property type="taxonomic scope" value="Bacteria"/>
</dbReference>
<dbReference type="SUPFAM" id="SSF55073">
    <property type="entry name" value="Nucleotide cyclase"/>
    <property type="match status" value="1"/>
</dbReference>
<dbReference type="InterPro" id="IPR052155">
    <property type="entry name" value="Biofilm_reg_signaling"/>
</dbReference>
<protein>
    <submittedName>
        <fullName evidence="4">Diguanylate cyclase with PAS/PAC sensor</fullName>
    </submittedName>
</protein>
<dbReference type="InterPro" id="IPR000700">
    <property type="entry name" value="PAS-assoc_C"/>
</dbReference>
<feature type="compositionally biased region" description="Acidic residues" evidence="1">
    <location>
        <begin position="558"/>
        <end position="574"/>
    </location>
</feature>
<dbReference type="Pfam" id="PF08448">
    <property type="entry name" value="PAS_4"/>
    <property type="match status" value="1"/>
</dbReference>
<dbReference type="PANTHER" id="PTHR44757">
    <property type="entry name" value="DIGUANYLATE CYCLASE DGCP"/>
    <property type="match status" value="1"/>
</dbReference>
<dbReference type="EMBL" id="CP000453">
    <property type="protein sequence ID" value="ABI56919.1"/>
    <property type="molecule type" value="Genomic_DNA"/>
</dbReference>
<dbReference type="PROSITE" id="PS50112">
    <property type="entry name" value="PAS"/>
    <property type="match status" value="1"/>
</dbReference>
<dbReference type="InterPro" id="IPR029787">
    <property type="entry name" value="Nucleotide_cyclase"/>
</dbReference>
<evidence type="ECO:0000259" key="2">
    <source>
        <dbReference type="PROSITE" id="PS50112"/>
    </source>
</evidence>
<evidence type="ECO:0000259" key="3">
    <source>
        <dbReference type="PROSITE" id="PS50113"/>
    </source>
</evidence>
<keyword evidence="5" id="KW-1185">Reference proteome</keyword>
<dbReference type="KEGG" id="aeh:Mlg_1572"/>
<accession>Q0A8B8</accession>
<dbReference type="AlphaFoldDB" id="Q0A8B8"/>
<feature type="domain" description="PAC" evidence="3">
    <location>
        <begin position="221"/>
        <end position="273"/>
    </location>
</feature>
<dbReference type="InterPro" id="IPR000160">
    <property type="entry name" value="GGDEF_dom"/>
</dbReference>
<gene>
    <name evidence="4" type="ordered locus">Mlg_1572</name>
</gene>
<dbReference type="InterPro" id="IPR013655">
    <property type="entry name" value="PAS_fold_3"/>
</dbReference>
<sequence length="574" mass="64238">MTSNPDAGSNLLTSMAQTQFDLLADSFPGEVLFCRLGMDGAIRFTARGPGLARLHRVGEGSGPWAEHQLFRFVPEPDRKRLLESLYHSAKRLTPWRCEYMVKAGRRARVHLELSARPESRRDGGVEWVGCVLDVSERYYLEQALLRAQEKFRFLAESTRDLVTLHAPDGEFMYVSQSVRHLLGHTPDQLTGVSPLDYVHPGDVERVRDLFRKLAVQGETERDVQYRIRRRDGSYAWLESRATAYLDGEGQLIALQCTSRDITEQRALMSALVESEQRATGPVGPALEFFWEVDEHGRYMWVSAQAETIAGIPPVILETLSPFDLMPPEERTRVWNWFSGLRDSGRGFSEIEHRVLRNGELRWWRVSGMPLFSATGELTGYRGAARDVTEQKQVQGRLTQMAGAEPVSGLPNERVLAVHFERAQTRASIKDLGIVIVLVQVEVAEPSGDAALEALVAARYSLIIQRLEALLRPSQTLACIEPGQFVMLLPDLVRDEAVSVAQRMRARVEESLRRSGREQPVGPGWAHVGTAIFPGQGEMLAALLSRARQQSEPVRLAEEDSSLGEGEDDDRGDGC</sequence>
<feature type="domain" description="PAS" evidence="2">
    <location>
        <begin position="147"/>
        <end position="217"/>
    </location>
</feature>
<evidence type="ECO:0000313" key="4">
    <source>
        <dbReference type="EMBL" id="ABI56919.1"/>
    </source>
</evidence>
<evidence type="ECO:0000256" key="1">
    <source>
        <dbReference type="SAM" id="MobiDB-lite"/>
    </source>
</evidence>
<dbReference type="SMART" id="SM00267">
    <property type="entry name" value="GGDEF"/>
    <property type="match status" value="1"/>
</dbReference>
<dbReference type="InterPro" id="IPR000014">
    <property type="entry name" value="PAS"/>
</dbReference>
<name>Q0A8B8_ALKEH</name>
<dbReference type="Proteomes" id="UP000001962">
    <property type="component" value="Chromosome"/>
</dbReference>
<dbReference type="InterPro" id="IPR043128">
    <property type="entry name" value="Rev_trsase/Diguanyl_cyclase"/>
</dbReference>
<dbReference type="PROSITE" id="PS50113">
    <property type="entry name" value="PAC"/>
    <property type="match status" value="2"/>
</dbReference>
<dbReference type="InterPro" id="IPR035965">
    <property type="entry name" value="PAS-like_dom_sf"/>
</dbReference>
<organism evidence="4 5">
    <name type="scientific">Alkalilimnicola ehrlichii (strain ATCC BAA-1101 / DSM 17681 / MLHE-1)</name>
    <dbReference type="NCBI Taxonomy" id="187272"/>
    <lineage>
        <taxon>Bacteria</taxon>
        <taxon>Pseudomonadati</taxon>
        <taxon>Pseudomonadota</taxon>
        <taxon>Gammaproteobacteria</taxon>
        <taxon>Chromatiales</taxon>
        <taxon>Ectothiorhodospiraceae</taxon>
        <taxon>Alkalilimnicola</taxon>
    </lineage>
</organism>
<proteinExistence type="predicted"/>
<dbReference type="InterPro" id="IPR001610">
    <property type="entry name" value="PAC"/>
</dbReference>
<dbReference type="SMART" id="SM00086">
    <property type="entry name" value="PAC"/>
    <property type="match status" value="3"/>
</dbReference>
<evidence type="ECO:0000313" key="5">
    <source>
        <dbReference type="Proteomes" id="UP000001962"/>
    </source>
</evidence>